<gene>
    <name evidence="2" type="ORF">NDU88_006213</name>
</gene>
<evidence type="ECO:0000313" key="3">
    <source>
        <dbReference type="Proteomes" id="UP001066276"/>
    </source>
</evidence>
<name>A0AAV7PQR0_PLEWA</name>
<comment type="caution">
    <text evidence="2">The sequence shown here is derived from an EMBL/GenBank/DDBJ whole genome shotgun (WGS) entry which is preliminary data.</text>
</comment>
<protein>
    <submittedName>
        <fullName evidence="2">Uncharacterized protein</fullName>
    </submittedName>
</protein>
<keyword evidence="3" id="KW-1185">Reference proteome</keyword>
<accession>A0AAV7PQR0</accession>
<dbReference type="EMBL" id="JANPWB010000011">
    <property type="protein sequence ID" value="KAJ1127820.1"/>
    <property type="molecule type" value="Genomic_DNA"/>
</dbReference>
<proteinExistence type="predicted"/>
<dbReference type="Proteomes" id="UP001066276">
    <property type="component" value="Chromosome 7"/>
</dbReference>
<sequence>MEYSPPSNQQAWAPPRHHSTQGVYFFKIVEEYVPAGEGAPQAEESQHRRCTAGRVAPGALSAPAPQQQPRPR</sequence>
<reference evidence="2" key="1">
    <citation type="journal article" date="2022" name="bioRxiv">
        <title>Sequencing and chromosome-scale assembly of the giantPleurodeles waltlgenome.</title>
        <authorList>
            <person name="Brown T."/>
            <person name="Elewa A."/>
            <person name="Iarovenko S."/>
            <person name="Subramanian E."/>
            <person name="Araus A.J."/>
            <person name="Petzold A."/>
            <person name="Susuki M."/>
            <person name="Suzuki K.-i.T."/>
            <person name="Hayashi T."/>
            <person name="Toyoda A."/>
            <person name="Oliveira C."/>
            <person name="Osipova E."/>
            <person name="Leigh N.D."/>
            <person name="Simon A."/>
            <person name="Yun M.H."/>
        </authorList>
    </citation>
    <scope>NUCLEOTIDE SEQUENCE</scope>
    <source>
        <strain evidence="2">20211129_DDA</strain>
        <tissue evidence="2">Liver</tissue>
    </source>
</reference>
<organism evidence="2 3">
    <name type="scientific">Pleurodeles waltl</name>
    <name type="common">Iberian ribbed newt</name>
    <dbReference type="NCBI Taxonomy" id="8319"/>
    <lineage>
        <taxon>Eukaryota</taxon>
        <taxon>Metazoa</taxon>
        <taxon>Chordata</taxon>
        <taxon>Craniata</taxon>
        <taxon>Vertebrata</taxon>
        <taxon>Euteleostomi</taxon>
        <taxon>Amphibia</taxon>
        <taxon>Batrachia</taxon>
        <taxon>Caudata</taxon>
        <taxon>Salamandroidea</taxon>
        <taxon>Salamandridae</taxon>
        <taxon>Pleurodelinae</taxon>
        <taxon>Pleurodeles</taxon>
    </lineage>
</organism>
<evidence type="ECO:0000256" key="1">
    <source>
        <dbReference type="SAM" id="MobiDB-lite"/>
    </source>
</evidence>
<feature type="region of interest" description="Disordered" evidence="1">
    <location>
        <begin position="37"/>
        <end position="72"/>
    </location>
</feature>
<evidence type="ECO:0000313" key="2">
    <source>
        <dbReference type="EMBL" id="KAJ1127820.1"/>
    </source>
</evidence>
<dbReference type="AlphaFoldDB" id="A0AAV7PQR0"/>